<organism evidence="1 2">
    <name type="scientific">Xanthomonas vesicatoria</name>
    <dbReference type="NCBI Taxonomy" id="56460"/>
    <lineage>
        <taxon>Bacteria</taxon>
        <taxon>Pseudomonadati</taxon>
        <taxon>Pseudomonadota</taxon>
        <taxon>Gammaproteobacteria</taxon>
        <taxon>Lysobacterales</taxon>
        <taxon>Lysobacteraceae</taxon>
        <taxon>Xanthomonas</taxon>
    </lineage>
</organism>
<dbReference type="Proteomes" id="UP001430544">
    <property type="component" value="Unassembled WGS sequence"/>
</dbReference>
<accession>A0ABS8L6M4</accession>
<sequence>MTRVVYIGHPLDATLPGITAAVAAFFGSVAFKNANPDWSHRVTFYDKNNSLKTADFCSRIKAHIGPVLLVRPLRNPDIGIVQRELGTRTPVSVHNAYDNPTLAEAWRLVKAAVDNGEPLLPANIVTALLLMNKLDSERKWTGHNDKGYMWTDDLPKGRGFDEKFRAHLPLVLTILFQCELITNKTSKGKTKWALNPNKRSDIYKILRLRDFREFDGDVYARLSRPGHGSYSAMELEILGEFIHREEKELKSVND</sequence>
<evidence type="ECO:0000313" key="1">
    <source>
        <dbReference type="EMBL" id="MCC8621403.1"/>
    </source>
</evidence>
<dbReference type="EMBL" id="JAJIUN010000019">
    <property type="protein sequence ID" value="MCC8621403.1"/>
    <property type="molecule type" value="Genomic_DNA"/>
</dbReference>
<dbReference type="RefSeq" id="WP_126936900.1">
    <property type="nucleotide sequence ID" value="NZ_CP018470.1"/>
</dbReference>
<protein>
    <submittedName>
        <fullName evidence="1">Uncharacterized protein</fullName>
    </submittedName>
</protein>
<evidence type="ECO:0000313" key="2">
    <source>
        <dbReference type="Proteomes" id="UP001430544"/>
    </source>
</evidence>
<name>A0ABS8L6M4_9XANT</name>
<proteinExistence type="predicted"/>
<comment type="caution">
    <text evidence="1">The sequence shown here is derived from an EMBL/GenBank/DDBJ whole genome shotgun (WGS) entry which is preliminary data.</text>
</comment>
<gene>
    <name evidence="1" type="ORF">LN473_05275</name>
</gene>
<reference evidence="1" key="1">
    <citation type="submission" date="2021-11" db="EMBL/GenBank/DDBJ databases">
        <title>Genome resources and taxonomic validation of 89 Xanthomonas strains.</title>
        <authorList>
            <person name="Tambong J.T."/>
        </authorList>
    </citation>
    <scope>NUCLEOTIDE SEQUENCE</scope>
    <source>
        <strain evidence="1">Bv 5-4A</strain>
    </source>
</reference>
<keyword evidence="2" id="KW-1185">Reference proteome</keyword>